<organism evidence="1 2">
    <name type="scientific">Segatella salivae F0493</name>
    <dbReference type="NCBI Taxonomy" id="1395125"/>
    <lineage>
        <taxon>Bacteria</taxon>
        <taxon>Pseudomonadati</taxon>
        <taxon>Bacteroidota</taxon>
        <taxon>Bacteroidia</taxon>
        <taxon>Bacteroidales</taxon>
        <taxon>Prevotellaceae</taxon>
        <taxon>Segatella</taxon>
    </lineage>
</organism>
<gene>
    <name evidence="1" type="ORF">HMPREF9145_1997</name>
</gene>
<reference evidence="1 2" key="1">
    <citation type="submission" date="2013-08" db="EMBL/GenBank/DDBJ databases">
        <authorList>
            <person name="Durkin A.S."/>
            <person name="Haft D.R."/>
            <person name="McCorrison J."/>
            <person name="Torralba M."/>
            <person name="Gillis M."/>
            <person name="Haft D.H."/>
            <person name="Methe B."/>
            <person name="Sutton G."/>
            <person name="Nelson K.E."/>
        </authorList>
    </citation>
    <scope>NUCLEOTIDE SEQUENCE [LARGE SCALE GENOMIC DNA]</scope>
    <source>
        <strain evidence="1 2">F0493</strain>
    </source>
</reference>
<sequence length="41" mass="4867">MYNHKICIFPILKSVKEDFVMKKKTIFAATNIKEGYYIINI</sequence>
<dbReference type="AlphaFoldDB" id="U2L8P4"/>
<name>U2L8P4_9BACT</name>
<evidence type="ECO:0000313" key="1">
    <source>
        <dbReference type="EMBL" id="ERK00873.1"/>
    </source>
</evidence>
<dbReference type="Proteomes" id="UP000017023">
    <property type="component" value="Unassembled WGS sequence"/>
</dbReference>
<dbReference type="EMBL" id="AWGW01000017">
    <property type="protein sequence ID" value="ERK00873.1"/>
    <property type="molecule type" value="Genomic_DNA"/>
</dbReference>
<evidence type="ECO:0000313" key="2">
    <source>
        <dbReference type="Proteomes" id="UP000017023"/>
    </source>
</evidence>
<accession>U2L8P4</accession>
<protein>
    <submittedName>
        <fullName evidence="1">Uncharacterized protein</fullName>
    </submittedName>
</protein>
<comment type="caution">
    <text evidence="1">The sequence shown here is derived from an EMBL/GenBank/DDBJ whole genome shotgun (WGS) entry which is preliminary data.</text>
</comment>
<proteinExistence type="predicted"/>